<dbReference type="RefSeq" id="WP_134248712.1">
    <property type="nucleotide sequence ID" value="NZ_SNQI01000004.1"/>
</dbReference>
<sequence length="303" mass="35302">MITKGNQIEFRHLNYFIAVAEELHFRKAAERLFISQPGLSRQIKQMEVELGVTLFDRNNRNVVLTKAGAYLYKELNVSLKELEIILNNTKRLNDGIDGNLNFGYVGSAMQNIIPELLIEIRANYPNIHFSLKEMDNQKQVENLQVQEIDLGFVRLERVPNDLEIIPILEDTFSLVLPNNHWLNESNFKNISQLRNEPFIMFDASYSPNYYQKIMQIFDYYNFSPIISHKTVHSTSIYKLVEHNFGISIVPTALQTGYTKNVKFIELKNIPQRTILSAIWSKKNRNPILPKILENITKHHNILK</sequence>
<dbReference type="Proteomes" id="UP000298517">
    <property type="component" value="Unassembled WGS sequence"/>
</dbReference>
<keyword evidence="7" id="KW-1185">Reference proteome</keyword>
<dbReference type="GO" id="GO:0032993">
    <property type="term" value="C:protein-DNA complex"/>
    <property type="evidence" value="ECO:0007669"/>
    <property type="project" value="TreeGrafter"/>
</dbReference>
<evidence type="ECO:0000256" key="3">
    <source>
        <dbReference type="ARBA" id="ARBA00023125"/>
    </source>
</evidence>
<dbReference type="InterPro" id="IPR000847">
    <property type="entry name" value="LysR_HTH_N"/>
</dbReference>
<dbReference type="FunFam" id="1.10.10.10:FF:000001">
    <property type="entry name" value="LysR family transcriptional regulator"/>
    <property type="match status" value="1"/>
</dbReference>
<dbReference type="SUPFAM" id="SSF46785">
    <property type="entry name" value="Winged helix' DNA-binding domain"/>
    <property type="match status" value="1"/>
</dbReference>
<dbReference type="PROSITE" id="PS50931">
    <property type="entry name" value="HTH_LYSR"/>
    <property type="match status" value="1"/>
</dbReference>
<dbReference type="Gene3D" id="1.10.10.10">
    <property type="entry name" value="Winged helix-like DNA-binding domain superfamily/Winged helix DNA-binding domain"/>
    <property type="match status" value="1"/>
</dbReference>
<dbReference type="GO" id="GO:0003677">
    <property type="term" value="F:DNA binding"/>
    <property type="evidence" value="ECO:0007669"/>
    <property type="project" value="UniProtKB-KW"/>
</dbReference>
<evidence type="ECO:0000313" key="7">
    <source>
        <dbReference type="Proteomes" id="UP000298517"/>
    </source>
</evidence>
<dbReference type="InterPro" id="IPR036388">
    <property type="entry name" value="WH-like_DNA-bd_sf"/>
</dbReference>
<keyword evidence="2" id="KW-0805">Transcription regulation</keyword>
<dbReference type="Pfam" id="PF00126">
    <property type="entry name" value="HTH_1"/>
    <property type="match status" value="1"/>
</dbReference>
<dbReference type="GO" id="GO:0003700">
    <property type="term" value="F:DNA-binding transcription factor activity"/>
    <property type="evidence" value="ECO:0007669"/>
    <property type="project" value="InterPro"/>
</dbReference>
<dbReference type="OrthoDB" id="9803735at2"/>
<evidence type="ECO:0000313" key="6">
    <source>
        <dbReference type="EMBL" id="TEW73009.1"/>
    </source>
</evidence>
<evidence type="ECO:0000256" key="1">
    <source>
        <dbReference type="ARBA" id="ARBA00009437"/>
    </source>
</evidence>
<evidence type="ECO:0000256" key="2">
    <source>
        <dbReference type="ARBA" id="ARBA00023015"/>
    </source>
</evidence>
<comment type="similarity">
    <text evidence="1">Belongs to the LysR transcriptional regulatory family.</text>
</comment>
<dbReference type="InterPro" id="IPR036390">
    <property type="entry name" value="WH_DNA-bd_sf"/>
</dbReference>
<evidence type="ECO:0000256" key="4">
    <source>
        <dbReference type="ARBA" id="ARBA00023163"/>
    </source>
</evidence>
<keyword evidence="4" id="KW-0804">Transcription</keyword>
<evidence type="ECO:0000259" key="5">
    <source>
        <dbReference type="PROSITE" id="PS50931"/>
    </source>
</evidence>
<organism evidence="6 7">
    <name type="scientific">Gramella jeungdoensis</name>
    <dbReference type="NCBI Taxonomy" id="708091"/>
    <lineage>
        <taxon>Bacteria</taxon>
        <taxon>Pseudomonadati</taxon>
        <taxon>Bacteroidota</taxon>
        <taxon>Flavobacteriia</taxon>
        <taxon>Flavobacteriales</taxon>
        <taxon>Flavobacteriaceae</taxon>
        <taxon>Christiangramia</taxon>
    </lineage>
</organism>
<keyword evidence="3" id="KW-0238">DNA-binding</keyword>
<feature type="domain" description="HTH lysR-type" evidence="5">
    <location>
        <begin position="8"/>
        <end position="65"/>
    </location>
</feature>
<dbReference type="Gene3D" id="3.40.190.10">
    <property type="entry name" value="Periplasmic binding protein-like II"/>
    <property type="match status" value="2"/>
</dbReference>
<proteinExistence type="inferred from homology"/>
<gene>
    <name evidence="6" type="ORF">E2488_12520</name>
</gene>
<protein>
    <submittedName>
        <fullName evidence="6">LysR family transcriptional regulator</fullName>
    </submittedName>
</protein>
<dbReference type="EMBL" id="SNQI01000004">
    <property type="protein sequence ID" value="TEW73009.1"/>
    <property type="molecule type" value="Genomic_DNA"/>
</dbReference>
<dbReference type="AlphaFoldDB" id="A0A4Y8AQI4"/>
<comment type="caution">
    <text evidence="6">The sequence shown here is derived from an EMBL/GenBank/DDBJ whole genome shotgun (WGS) entry which is preliminary data.</text>
</comment>
<dbReference type="PANTHER" id="PTHR30346:SF0">
    <property type="entry name" value="HCA OPERON TRANSCRIPTIONAL ACTIVATOR HCAR"/>
    <property type="match status" value="1"/>
</dbReference>
<dbReference type="Pfam" id="PF03466">
    <property type="entry name" value="LysR_substrate"/>
    <property type="match status" value="1"/>
</dbReference>
<dbReference type="PRINTS" id="PR00039">
    <property type="entry name" value="HTHLYSR"/>
</dbReference>
<reference evidence="6 7" key="1">
    <citation type="journal article" date="2011" name="J. Microbiol.">
        <title>Gramella jeungdoensis sp. nov., isolated from a solar saltern in Korea.</title>
        <authorList>
            <person name="Joung Y."/>
            <person name="Kim H."/>
            <person name="Jang T."/>
            <person name="Ahn T.S."/>
            <person name="Joh K."/>
        </authorList>
    </citation>
    <scope>NUCLEOTIDE SEQUENCE [LARGE SCALE GENOMIC DNA]</scope>
    <source>
        <strain evidence="6 7">KCTC 23123</strain>
    </source>
</reference>
<name>A0A4Y8AQI4_9FLAO</name>
<accession>A0A4Y8AQI4</accession>
<dbReference type="InterPro" id="IPR005119">
    <property type="entry name" value="LysR_subst-bd"/>
</dbReference>
<dbReference type="SUPFAM" id="SSF53850">
    <property type="entry name" value="Periplasmic binding protein-like II"/>
    <property type="match status" value="1"/>
</dbReference>
<dbReference type="PANTHER" id="PTHR30346">
    <property type="entry name" value="TRANSCRIPTIONAL DUAL REGULATOR HCAR-RELATED"/>
    <property type="match status" value="1"/>
</dbReference>